<reference evidence="2" key="1">
    <citation type="submission" date="2018-10" db="EMBL/GenBank/DDBJ databases">
        <title>Effector identification in a new, highly contiguous assembly of the strawberry crown rot pathogen Phytophthora cactorum.</title>
        <authorList>
            <person name="Armitage A.D."/>
            <person name="Nellist C.F."/>
            <person name="Bates H."/>
            <person name="Vickerstaff R.J."/>
            <person name="Harrison R.J."/>
        </authorList>
    </citation>
    <scope>NUCLEOTIDE SEQUENCE</scope>
    <source>
        <strain evidence="2">4040</strain>
    </source>
</reference>
<keyword evidence="1" id="KW-0732">Signal</keyword>
<comment type="caution">
    <text evidence="2">The sequence shown here is derived from an EMBL/GenBank/DDBJ whole genome shotgun (WGS) entry which is preliminary data.</text>
</comment>
<dbReference type="VEuPathDB" id="FungiDB:PC110_g3547"/>
<proteinExistence type="predicted"/>
<name>A0A8T1BDS3_9STRA</name>
<evidence type="ECO:0000313" key="3">
    <source>
        <dbReference type="Proteomes" id="UP000736787"/>
    </source>
</evidence>
<dbReference type="AlphaFoldDB" id="A0A8T1BDS3"/>
<feature type="signal peptide" evidence="1">
    <location>
        <begin position="1"/>
        <end position="19"/>
    </location>
</feature>
<accession>A0A8T1BDS3</accession>
<dbReference type="Proteomes" id="UP000736787">
    <property type="component" value="Unassembled WGS sequence"/>
</dbReference>
<feature type="chain" id="PRO_5035772498" evidence="1">
    <location>
        <begin position="20"/>
        <end position="178"/>
    </location>
</feature>
<organism evidence="2 3">
    <name type="scientific">Phytophthora cactorum</name>
    <dbReference type="NCBI Taxonomy" id="29920"/>
    <lineage>
        <taxon>Eukaryota</taxon>
        <taxon>Sar</taxon>
        <taxon>Stramenopiles</taxon>
        <taxon>Oomycota</taxon>
        <taxon>Peronosporomycetes</taxon>
        <taxon>Peronosporales</taxon>
        <taxon>Peronosporaceae</taxon>
        <taxon>Phytophthora</taxon>
    </lineage>
</organism>
<gene>
    <name evidence="2" type="ORF">PC117_g22145</name>
</gene>
<evidence type="ECO:0000313" key="2">
    <source>
        <dbReference type="EMBL" id="KAG2899750.1"/>
    </source>
</evidence>
<evidence type="ECO:0000256" key="1">
    <source>
        <dbReference type="SAM" id="SignalP"/>
    </source>
</evidence>
<sequence>MSCVLVWRVLLFLISSVLAALHGISVMHSHRADRDAIRSSDAIFASDFDRNAAPRTSPPCTTYYGSLDSVQGLTTFANAQWYELTTHALYRVREVVVTNMDAHLAQSPRPVQHKLHDVKQLLEAPFAHLSIDYPLSSPTELLAGTRWSRPLVWLLPAACLRPVHSAHTWAAYSGTFVP</sequence>
<protein>
    <submittedName>
        <fullName evidence="2">Uncharacterized protein</fullName>
    </submittedName>
</protein>
<dbReference type="EMBL" id="RCMK01001189">
    <property type="protein sequence ID" value="KAG2899750.1"/>
    <property type="molecule type" value="Genomic_DNA"/>
</dbReference>